<evidence type="ECO:0000313" key="2">
    <source>
        <dbReference type="Proteomes" id="UP000015346"/>
    </source>
</evidence>
<name>S9S2B5_9RHOB</name>
<dbReference type="Gene3D" id="1.10.520.40">
    <property type="entry name" value="CRISPR-associated protein Cse2"/>
    <property type="match status" value="1"/>
</dbReference>
<reference evidence="1 2" key="1">
    <citation type="journal article" date="2013" name="Stand. Genomic Sci.">
        <title>Genome sequence of the reddish-pigmented Rubellimicrobium thermophilum type strain (DSM 16684(T)), a member of the Roseobacter clade.</title>
        <authorList>
            <person name="Fiebig A."/>
            <person name="Riedel T."/>
            <person name="Gronow S."/>
            <person name="Petersen J."/>
            <person name="Klenk H.P."/>
            <person name="Goker M."/>
        </authorList>
    </citation>
    <scope>NUCLEOTIDE SEQUENCE [LARGE SCALE GENOMIC DNA]</scope>
    <source>
        <strain evidence="1 2">DSM 16684</strain>
    </source>
</reference>
<dbReference type="EMBL" id="AOLV01000026">
    <property type="protein sequence ID" value="EPX84370.1"/>
    <property type="molecule type" value="Genomic_DNA"/>
</dbReference>
<dbReference type="STRING" id="1123069.ruthe_02276"/>
<sequence>MSEGQGRGVTAAAWWRERLANRESGAARGLAARLRRSDALAALAEPAVQDLARSLGLGAAQAGALVRLVQVLAEIREDDRDTLARRLGGAEPLMSHLRFQRLLRAEGEEAGTAIRRAVVMADRRCNVRSLAADLLVWDHPEWGEAARRRWIFDYFAAARPGADLNSEENAA</sequence>
<evidence type="ECO:0000313" key="1">
    <source>
        <dbReference type="EMBL" id="EPX84370.1"/>
    </source>
</evidence>
<dbReference type="InterPro" id="IPR038287">
    <property type="entry name" value="Cse2_sf"/>
</dbReference>
<dbReference type="Pfam" id="PF09485">
    <property type="entry name" value="CRISPR_Cse2"/>
    <property type="match status" value="1"/>
</dbReference>
<protein>
    <submittedName>
        <fullName evidence="1">CRISPR type I-E/ protein CasB/Cse2</fullName>
    </submittedName>
</protein>
<organism evidence="1 2">
    <name type="scientific">Rubellimicrobium thermophilum DSM 16684</name>
    <dbReference type="NCBI Taxonomy" id="1123069"/>
    <lineage>
        <taxon>Bacteria</taxon>
        <taxon>Pseudomonadati</taxon>
        <taxon>Pseudomonadota</taxon>
        <taxon>Alphaproteobacteria</taxon>
        <taxon>Rhodobacterales</taxon>
        <taxon>Roseobacteraceae</taxon>
        <taxon>Rubellimicrobium</taxon>
    </lineage>
</organism>
<dbReference type="InterPro" id="IPR013382">
    <property type="entry name" value="CRISPR-assoc_prot_Cse2"/>
</dbReference>
<comment type="caution">
    <text evidence="1">The sequence shown here is derived from an EMBL/GenBank/DDBJ whole genome shotgun (WGS) entry which is preliminary data.</text>
</comment>
<dbReference type="AlphaFoldDB" id="S9S2B5"/>
<dbReference type="RefSeq" id="WP_021098358.1">
    <property type="nucleotide sequence ID" value="NZ_KE557322.1"/>
</dbReference>
<keyword evidence="2" id="KW-1185">Reference proteome</keyword>
<gene>
    <name evidence="1" type="ORF">ruthe_02276</name>
</gene>
<dbReference type="OrthoDB" id="7279660at2"/>
<proteinExistence type="predicted"/>
<dbReference type="Proteomes" id="UP000015346">
    <property type="component" value="Unassembled WGS sequence"/>
</dbReference>
<dbReference type="HOGENOM" id="CLU_1608519_0_0_5"/>
<dbReference type="NCBIfam" id="TIGR02548">
    <property type="entry name" value="casB_cse2"/>
    <property type="match status" value="1"/>
</dbReference>
<accession>S9S2B5</accession>